<dbReference type="Gene3D" id="1.20.144.10">
    <property type="entry name" value="Phosphatidic acid phosphatase type 2/haloperoxidase"/>
    <property type="match status" value="1"/>
</dbReference>
<dbReference type="AlphaFoldDB" id="A0AB34KBU0"/>
<accession>A0AB34KBU0</accession>
<dbReference type="Proteomes" id="UP001515480">
    <property type="component" value="Unassembled WGS sequence"/>
</dbReference>
<dbReference type="InterPro" id="IPR000326">
    <property type="entry name" value="PAP2/HPO"/>
</dbReference>
<gene>
    <name evidence="3" type="ORF">AB1Y20_001670</name>
</gene>
<dbReference type="InterPro" id="IPR036938">
    <property type="entry name" value="PAP2/HPO_sf"/>
</dbReference>
<evidence type="ECO:0000256" key="1">
    <source>
        <dbReference type="SAM" id="Phobius"/>
    </source>
</evidence>
<dbReference type="Pfam" id="PF01569">
    <property type="entry name" value="PAP2"/>
    <property type="match status" value="1"/>
</dbReference>
<protein>
    <recommendedName>
        <fullName evidence="2">Phosphatidic acid phosphatase type 2/haloperoxidase domain-containing protein</fullName>
    </recommendedName>
</protein>
<evidence type="ECO:0000313" key="4">
    <source>
        <dbReference type="Proteomes" id="UP001515480"/>
    </source>
</evidence>
<evidence type="ECO:0000259" key="2">
    <source>
        <dbReference type="Pfam" id="PF01569"/>
    </source>
</evidence>
<keyword evidence="1" id="KW-0472">Membrane</keyword>
<reference evidence="3 4" key="1">
    <citation type="journal article" date="2024" name="Science">
        <title>Giant polyketide synthase enzymes in the biosynthesis of giant marine polyether toxins.</title>
        <authorList>
            <person name="Fallon T.R."/>
            <person name="Shende V.V."/>
            <person name="Wierzbicki I.H."/>
            <person name="Pendleton A.L."/>
            <person name="Watervoot N.F."/>
            <person name="Auber R.P."/>
            <person name="Gonzalez D.J."/>
            <person name="Wisecaver J.H."/>
            <person name="Moore B.S."/>
        </authorList>
    </citation>
    <scope>NUCLEOTIDE SEQUENCE [LARGE SCALE GENOMIC DNA]</scope>
    <source>
        <strain evidence="3 4">12B1</strain>
    </source>
</reference>
<feature type="transmembrane region" description="Helical" evidence="1">
    <location>
        <begin position="36"/>
        <end position="58"/>
    </location>
</feature>
<keyword evidence="4" id="KW-1185">Reference proteome</keyword>
<organism evidence="3 4">
    <name type="scientific">Prymnesium parvum</name>
    <name type="common">Toxic golden alga</name>
    <dbReference type="NCBI Taxonomy" id="97485"/>
    <lineage>
        <taxon>Eukaryota</taxon>
        <taxon>Haptista</taxon>
        <taxon>Haptophyta</taxon>
        <taxon>Prymnesiophyceae</taxon>
        <taxon>Prymnesiales</taxon>
        <taxon>Prymnesiaceae</taxon>
        <taxon>Prymnesium</taxon>
    </lineage>
</organism>
<proteinExistence type="predicted"/>
<feature type="transmembrane region" description="Helical" evidence="1">
    <location>
        <begin position="94"/>
        <end position="117"/>
    </location>
</feature>
<dbReference type="EMBL" id="JBGBPQ010000001">
    <property type="protein sequence ID" value="KAL1530772.1"/>
    <property type="molecule type" value="Genomic_DNA"/>
</dbReference>
<sequence length="287" mass="30152">MARPSRLPADGGALDAADKRLSGVFFRLQLGLLGECLLSLPGCCFGCPSFLFPAMLLLAHLADPSALPRAPLLATLAALAALWFAALGRASTSLLLALFSPASILISPAAGGAALALAGGRGAPAACFFLTCWFCGEMPVLVLKKLAARRRPVACEARHIGEDVVAAASAKRLQCLVQLLRRDPNASFPSGDVSGATSFAFCLVRCAECPRLALACVLLSATGRMYWQAHHLLDCFVGAALTLPVCLLLEWLQGDPFQSLWWHPVGAILLVIALVKVLGSTPAPSRR</sequence>
<dbReference type="CDD" id="cd01610">
    <property type="entry name" value="PAP2_like"/>
    <property type="match status" value="1"/>
</dbReference>
<feature type="transmembrane region" description="Helical" evidence="1">
    <location>
        <begin position="260"/>
        <end position="279"/>
    </location>
</feature>
<feature type="transmembrane region" description="Helical" evidence="1">
    <location>
        <begin position="232"/>
        <end position="254"/>
    </location>
</feature>
<feature type="transmembrane region" description="Helical" evidence="1">
    <location>
        <begin position="123"/>
        <end position="143"/>
    </location>
</feature>
<evidence type="ECO:0000313" key="3">
    <source>
        <dbReference type="EMBL" id="KAL1530772.1"/>
    </source>
</evidence>
<name>A0AB34KBU0_PRYPA</name>
<keyword evidence="1" id="KW-1133">Transmembrane helix</keyword>
<feature type="domain" description="Phosphatidic acid phosphatase type 2/haloperoxidase" evidence="2">
    <location>
        <begin position="127"/>
        <end position="249"/>
    </location>
</feature>
<dbReference type="SUPFAM" id="SSF48317">
    <property type="entry name" value="Acid phosphatase/Vanadium-dependent haloperoxidase"/>
    <property type="match status" value="1"/>
</dbReference>
<feature type="transmembrane region" description="Helical" evidence="1">
    <location>
        <begin position="70"/>
        <end position="87"/>
    </location>
</feature>
<comment type="caution">
    <text evidence="3">The sequence shown here is derived from an EMBL/GenBank/DDBJ whole genome shotgun (WGS) entry which is preliminary data.</text>
</comment>
<keyword evidence="1" id="KW-0812">Transmembrane</keyword>